<keyword evidence="4" id="KW-0489">Methyltransferase</keyword>
<dbReference type="Pfam" id="PF08123">
    <property type="entry name" value="DOT1"/>
    <property type="match status" value="1"/>
</dbReference>
<dbReference type="GO" id="GO:0000077">
    <property type="term" value="P:DNA damage checkpoint signaling"/>
    <property type="evidence" value="ECO:0007669"/>
    <property type="project" value="TreeGrafter"/>
</dbReference>
<dbReference type="OrthoDB" id="443402at2759"/>
<evidence type="ECO:0000256" key="3">
    <source>
        <dbReference type="ARBA" id="ARBA00020987"/>
    </source>
</evidence>
<dbReference type="InterPro" id="IPR030445">
    <property type="entry name" value="H3-K79_meTrfase"/>
</dbReference>
<dbReference type="SUPFAM" id="SSF53335">
    <property type="entry name" value="S-adenosyl-L-methionine-dependent methyltransferases"/>
    <property type="match status" value="1"/>
</dbReference>
<evidence type="ECO:0000313" key="12">
    <source>
        <dbReference type="EMBL" id="GMF53250.1"/>
    </source>
</evidence>
<keyword evidence="5" id="KW-0808">Transferase</keyword>
<comment type="subcellular location">
    <subcellularLocation>
        <location evidence="1">Nucleus</location>
    </subcellularLocation>
</comment>
<organism evidence="12 13">
    <name type="scientific">Phytophthora fragariaefolia</name>
    <dbReference type="NCBI Taxonomy" id="1490495"/>
    <lineage>
        <taxon>Eukaryota</taxon>
        <taxon>Sar</taxon>
        <taxon>Stramenopiles</taxon>
        <taxon>Oomycota</taxon>
        <taxon>Peronosporomycetes</taxon>
        <taxon>Peronosporales</taxon>
        <taxon>Peronosporaceae</taxon>
        <taxon>Phytophthora</taxon>
    </lineage>
</organism>
<evidence type="ECO:0000256" key="8">
    <source>
        <dbReference type="ARBA" id="ARBA00023242"/>
    </source>
</evidence>
<evidence type="ECO:0000256" key="7">
    <source>
        <dbReference type="ARBA" id="ARBA00022853"/>
    </source>
</evidence>
<dbReference type="PANTHER" id="PTHR21451:SF0">
    <property type="entry name" value="HISTONE-LYSINE N-METHYLTRANSFERASE, H3 LYSINE-79 SPECIFIC"/>
    <property type="match status" value="1"/>
</dbReference>
<accession>A0A9W6Y4U9</accession>
<dbReference type="InterPro" id="IPR029063">
    <property type="entry name" value="SAM-dependent_MTases_sf"/>
</dbReference>
<dbReference type="InterPro" id="IPR025789">
    <property type="entry name" value="DOT1_dom"/>
</dbReference>
<reference evidence="12" key="1">
    <citation type="submission" date="2023-04" db="EMBL/GenBank/DDBJ databases">
        <title>Phytophthora fragariaefolia NBRC 109709.</title>
        <authorList>
            <person name="Ichikawa N."/>
            <person name="Sato H."/>
            <person name="Tonouchi N."/>
        </authorList>
    </citation>
    <scope>NUCLEOTIDE SEQUENCE</scope>
    <source>
        <strain evidence="12">NBRC 109709</strain>
    </source>
</reference>
<sequence>MLPTFSDAADKLLVQCAYEYARQKQRVVWSDVARKLRKHRINKSNKELETRLRTLKRAYGVDLAKFPPCFFANSRPQATQQCVSKLPSAHMLDFQATLSLLQSVFGSVTKADVRRKAGVRHENAGELLPQAVASILVAIGPVSVDDIFLDIGAGIGNVITQVALQIPVRRSIGIEIRHDLCGLGCKFISRYSHVQPLLKKVLLRNADASKCRMSSQTSFCHASIVYLNSFLFTDSAKLFVLEELFLLPRARFVISTEAYCPRHRPSCHRNSVLSGGCTKYYKDQQAGQQTLLTYTYTTASTTNIQYYHEPTSKPILVQVQLHTSQARQVRPHSRSANAHLARILNRSLYSKDVIATAAAYGVAWPPASARANVPVGTTAAHVAGSASAAPLTWQQRAP</sequence>
<evidence type="ECO:0000256" key="10">
    <source>
        <dbReference type="ARBA" id="ARBA00047770"/>
    </source>
</evidence>
<evidence type="ECO:0000259" key="11">
    <source>
        <dbReference type="Pfam" id="PF08123"/>
    </source>
</evidence>
<dbReference type="GO" id="GO:0006281">
    <property type="term" value="P:DNA repair"/>
    <property type="evidence" value="ECO:0007669"/>
    <property type="project" value="TreeGrafter"/>
</dbReference>
<dbReference type="GO" id="GO:0005634">
    <property type="term" value="C:nucleus"/>
    <property type="evidence" value="ECO:0007669"/>
    <property type="project" value="UniProtKB-SubCell"/>
</dbReference>
<keyword evidence="7" id="KW-0156">Chromatin regulator</keyword>
<dbReference type="GO" id="GO:0032259">
    <property type="term" value="P:methylation"/>
    <property type="evidence" value="ECO:0007669"/>
    <property type="project" value="UniProtKB-KW"/>
</dbReference>
<dbReference type="AlphaFoldDB" id="A0A9W6Y4U9"/>
<evidence type="ECO:0000256" key="1">
    <source>
        <dbReference type="ARBA" id="ARBA00004123"/>
    </source>
</evidence>
<evidence type="ECO:0000256" key="4">
    <source>
        <dbReference type="ARBA" id="ARBA00022603"/>
    </source>
</evidence>
<dbReference type="GO" id="GO:0140956">
    <property type="term" value="F:histone H3K79 trimethyltransferase activity"/>
    <property type="evidence" value="ECO:0007669"/>
    <property type="project" value="UniProtKB-EC"/>
</dbReference>
<dbReference type="Proteomes" id="UP001165121">
    <property type="component" value="Unassembled WGS sequence"/>
</dbReference>
<keyword evidence="6" id="KW-0949">S-adenosyl-L-methionine</keyword>
<evidence type="ECO:0000313" key="13">
    <source>
        <dbReference type="Proteomes" id="UP001165121"/>
    </source>
</evidence>
<dbReference type="EC" id="2.1.1.360" evidence="2"/>
<keyword evidence="8" id="KW-0539">Nucleus</keyword>
<protein>
    <recommendedName>
        <fullName evidence="3">Histone-lysine N-methyltransferase, H3 lysine-79 specific</fullName>
        <ecNumber evidence="2">2.1.1.360</ecNumber>
    </recommendedName>
    <alternativeName>
        <fullName evidence="9">Histone H3-K79 methyltransferase</fullName>
    </alternativeName>
</protein>
<comment type="catalytic activity">
    <reaction evidence="10">
        <text>L-lysyl(79)-[histone H3] + 3 S-adenosyl-L-methionine = N(6),N(6),N(6)-trimethyl-L-lysyl(79)-[histone H3] + 3 S-adenosyl-L-homocysteine + 3 H(+)</text>
        <dbReference type="Rhea" id="RHEA:60328"/>
        <dbReference type="Rhea" id="RHEA-COMP:15549"/>
        <dbReference type="Rhea" id="RHEA-COMP:15552"/>
        <dbReference type="ChEBI" id="CHEBI:15378"/>
        <dbReference type="ChEBI" id="CHEBI:29969"/>
        <dbReference type="ChEBI" id="CHEBI:57856"/>
        <dbReference type="ChEBI" id="CHEBI:59789"/>
        <dbReference type="ChEBI" id="CHEBI:61961"/>
        <dbReference type="EC" id="2.1.1.360"/>
    </reaction>
</comment>
<feature type="domain" description="DOT1" evidence="11">
    <location>
        <begin position="124"/>
        <end position="262"/>
    </location>
</feature>
<comment type="caution">
    <text evidence="12">The sequence shown here is derived from an EMBL/GenBank/DDBJ whole genome shotgun (WGS) entry which is preliminary data.</text>
</comment>
<keyword evidence="13" id="KW-1185">Reference proteome</keyword>
<proteinExistence type="predicted"/>
<dbReference type="Gene3D" id="3.40.50.150">
    <property type="entry name" value="Vaccinia Virus protein VP39"/>
    <property type="match status" value="1"/>
</dbReference>
<evidence type="ECO:0000256" key="6">
    <source>
        <dbReference type="ARBA" id="ARBA00022691"/>
    </source>
</evidence>
<evidence type="ECO:0000256" key="9">
    <source>
        <dbReference type="ARBA" id="ARBA00029821"/>
    </source>
</evidence>
<evidence type="ECO:0000256" key="5">
    <source>
        <dbReference type="ARBA" id="ARBA00022679"/>
    </source>
</evidence>
<dbReference type="PANTHER" id="PTHR21451">
    <property type="entry name" value="HISTONE H3 METHYLTRANSFERASE"/>
    <property type="match status" value="1"/>
</dbReference>
<evidence type="ECO:0000256" key="2">
    <source>
        <dbReference type="ARBA" id="ARBA00012190"/>
    </source>
</evidence>
<name>A0A9W6Y4U9_9STRA</name>
<dbReference type="EMBL" id="BSXT01003252">
    <property type="protein sequence ID" value="GMF53250.1"/>
    <property type="molecule type" value="Genomic_DNA"/>
</dbReference>
<gene>
    <name evidence="12" type="ORF">Pfra01_002197000</name>
</gene>